<organism evidence="2 3">
    <name type="scientific">Dothidotthia symphoricarpi CBS 119687</name>
    <dbReference type="NCBI Taxonomy" id="1392245"/>
    <lineage>
        <taxon>Eukaryota</taxon>
        <taxon>Fungi</taxon>
        <taxon>Dikarya</taxon>
        <taxon>Ascomycota</taxon>
        <taxon>Pezizomycotina</taxon>
        <taxon>Dothideomycetes</taxon>
        <taxon>Pleosporomycetidae</taxon>
        <taxon>Pleosporales</taxon>
        <taxon>Dothidotthiaceae</taxon>
        <taxon>Dothidotthia</taxon>
    </lineage>
</organism>
<protein>
    <submittedName>
        <fullName evidence="2">Uncharacterized protein</fullName>
    </submittedName>
</protein>
<keyword evidence="1" id="KW-0812">Transmembrane</keyword>
<sequence>MAITGIRVALLTLSALAVVLLQGLFNLNGGLEAMKKHAKEGVFSNGKTLHHVYLGYPVIDDILSWSVSFWDPVCHESRSTLLLSKTLSASLQSLGVFAMIESLRRQDKNIILRWSPVNVFVWQYLGAAIFVPLYFVVELESHLPQRKAADPTVPYLQAKSLLPASTVTILHLYRMVYFPPAGITTSQHQAWLAVWQLAPVFCYCALAALSTSLSRGDEKLNLQSQNADARWIKATYSVFGAFSGVTHVAVMWLLASSKDTSVSLSAAFIPKIGSLWKSDTANSVFINEYTFFLQWDYIIIVIAGGIYATRIVDMIYYLRGCSLGLLSKVVVFIVAGTASHLFGCGLVWAAVLYAREDLLRLEYAKSLTKETEE</sequence>
<accession>A0A6A6ACU4</accession>
<reference evidence="2" key="1">
    <citation type="journal article" date="2020" name="Stud. Mycol.">
        <title>101 Dothideomycetes genomes: a test case for predicting lifestyles and emergence of pathogens.</title>
        <authorList>
            <person name="Haridas S."/>
            <person name="Albert R."/>
            <person name="Binder M."/>
            <person name="Bloem J."/>
            <person name="Labutti K."/>
            <person name="Salamov A."/>
            <person name="Andreopoulos B."/>
            <person name="Baker S."/>
            <person name="Barry K."/>
            <person name="Bills G."/>
            <person name="Bluhm B."/>
            <person name="Cannon C."/>
            <person name="Castanera R."/>
            <person name="Culley D."/>
            <person name="Daum C."/>
            <person name="Ezra D."/>
            <person name="Gonzalez J."/>
            <person name="Henrissat B."/>
            <person name="Kuo A."/>
            <person name="Liang C."/>
            <person name="Lipzen A."/>
            <person name="Lutzoni F."/>
            <person name="Magnuson J."/>
            <person name="Mondo S."/>
            <person name="Nolan M."/>
            <person name="Ohm R."/>
            <person name="Pangilinan J."/>
            <person name="Park H.-J."/>
            <person name="Ramirez L."/>
            <person name="Alfaro M."/>
            <person name="Sun H."/>
            <person name="Tritt A."/>
            <person name="Yoshinaga Y."/>
            <person name="Zwiers L.-H."/>
            <person name="Turgeon B."/>
            <person name="Goodwin S."/>
            <person name="Spatafora J."/>
            <person name="Crous P."/>
            <person name="Grigoriev I."/>
        </authorList>
    </citation>
    <scope>NUCLEOTIDE SEQUENCE</scope>
    <source>
        <strain evidence="2">CBS 119687</strain>
    </source>
</reference>
<proteinExistence type="predicted"/>
<keyword evidence="1" id="KW-1133">Transmembrane helix</keyword>
<feature type="transmembrane region" description="Helical" evidence="1">
    <location>
        <begin position="190"/>
        <end position="213"/>
    </location>
</feature>
<keyword evidence="1" id="KW-0472">Membrane</keyword>
<evidence type="ECO:0000313" key="2">
    <source>
        <dbReference type="EMBL" id="KAF2129722.1"/>
    </source>
</evidence>
<evidence type="ECO:0000313" key="3">
    <source>
        <dbReference type="Proteomes" id="UP000799771"/>
    </source>
</evidence>
<feature type="transmembrane region" description="Helical" evidence="1">
    <location>
        <begin position="330"/>
        <end position="354"/>
    </location>
</feature>
<evidence type="ECO:0000256" key="1">
    <source>
        <dbReference type="SAM" id="Phobius"/>
    </source>
</evidence>
<dbReference type="AlphaFoldDB" id="A0A6A6ACU4"/>
<dbReference type="OrthoDB" id="72269at2759"/>
<feature type="transmembrane region" description="Helical" evidence="1">
    <location>
        <begin position="120"/>
        <end position="139"/>
    </location>
</feature>
<dbReference type="GeneID" id="54407078"/>
<dbReference type="EMBL" id="ML977505">
    <property type="protein sequence ID" value="KAF2129722.1"/>
    <property type="molecule type" value="Genomic_DNA"/>
</dbReference>
<feature type="transmembrane region" description="Helical" evidence="1">
    <location>
        <begin position="234"/>
        <end position="255"/>
    </location>
</feature>
<name>A0A6A6ACU4_9PLEO</name>
<keyword evidence="3" id="KW-1185">Reference proteome</keyword>
<dbReference type="RefSeq" id="XP_033524109.1">
    <property type="nucleotide sequence ID" value="XM_033666646.1"/>
</dbReference>
<dbReference type="Proteomes" id="UP000799771">
    <property type="component" value="Unassembled WGS sequence"/>
</dbReference>
<gene>
    <name evidence="2" type="ORF">P153DRAFT_356419</name>
</gene>
<feature type="transmembrane region" description="Helical" evidence="1">
    <location>
        <begin position="297"/>
        <end position="318"/>
    </location>
</feature>